<comment type="similarity">
    <text evidence="2">Belongs to the bacterial solute-binding protein 5 family.</text>
</comment>
<keyword evidence="8" id="KW-1185">Reference proteome</keyword>
<dbReference type="RefSeq" id="WP_225237598.1">
    <property type="nucleotide sequence ID" value="NZ_JAHYBX010000001.1"/>
</dbReference>
<evidence type="ECO:0000256" key="1">
    <source>
        <dbReference type="ARBA" id="ARBA00004196"/>
    </source>
</evidence>
<comment type="caution">
    <text evidence="7">The sequence shown here is derived from an EMBL/GenBank/DDBJ whole genome shotgun (WGS) entry which is preliminary data.</text>
</comment>
<proteinExistence type="inferred from homology"/>
<dbReference type="Proteomes" id="UP001198602">
    <property type="component" value="Unassembled WGS sequence"/>
</dbReference>
<evidence type="ECO:0000256" key="5">
    <source>
        <dbReference type="SAM" id="SignalP"/>
    </source>
</evidence>
<feature type="domain" description="Solute-binding protein family 5" evidence="6">
    <location>
        <begin position="79"/>
        <end position="430"/>
    </location>
</feature>
<dbReference type="InterPro" id="IPR030678">
    <property type="entry name" value="Peptide/Ni-bd"/>
</dbReference>
<dbReference type="SUPFAM" id="SSF53850">
    <property type="entry name" value="Periplasmic binding protein-like II"/>
    <property type="match status" value="1"/>
</dbReference>
<sequence length="524" mass="57536">MMSTMSMKQAGTRMLTLALAALLGLAVDRGAAAQVFTGAFDVGAAGNAQKFNPLIAPAGFGFYNKYFGTLSLYDAGLRKISGDLAESWTYAEDGKRLVIRLRKGVKWHDGKPFTAADVKFTLGLVKHPDMASVFASRLSDVRAITTPDAHTVVLELAKMDASLPDAFTSIMIVPEHLLGKIPARELRNSTWWKSPVGTGPFKWARYSPDQYVELVANQDFYRGKPQLAKLVNRYFKDGSTATIALQAGEIQFSAMTLDQVRENRSTRAVHVIEGPSHVLNYIGFNNGDPRFKDLRVRQALLLAIDRKAIARSIFGGTASIGNCALTLPQYVPADIEQYDYHVAHAKALLRAAGWKQAEPLEMLTYYNDQASKDVMAVLQAMLGKVGIQVRPRFVDGSTFGTLTDAGRFSLVYAGAGNGPDPSTLVPLMKSSFAPPRGVNRMRVNIPELDSLFEAAQQEADDASRTAIYQQMCRVTNAQLPWIPLWVGNRFGGFSKKVGNMVWTPAPGGGRYQDYPERWTIEQAP</sequence>
<dbReference type="Gene3D" id="3.10.105.10">
    <property type="entry name" value="Dipeptide-binding Protein, Domain 3"/>
    <property type="match status" value="1"/>
</dbReference>
<keyword evidence="3" id="KW-0813">Transport</keyword>
<dbReference type="InterPro" id="IPR039424">
    <property type="entry name" value="SBP_5"/>
</dbReference>
<evidence type="ECO:0000313" key="8">
    <source>
        <dbReference type="Proteomes" id="UP001198602"/>
    </source>
</evidence>
<evidence type="ECO:0000256" key="2">
    <source>
        <dbReference type="ARBA" id="ARBA00005695"/>
    </source>
</evidence>
<gene>
    <name evidence="7" type="ORF">LE190_04720</name>
</gene>
<keyword evidence="4 5" id="KW-0732">Signal</keyword>
<evidence type="ECO:0000256" key="4">
    <source>
        <dbReference type="ARBA" id="ARBA00022729"/>
    </source>
</evidence>
<dbReference type="PANTHER" id="PTHR30290:SF10">
    <property type="entry name" value="PERIPLASMIC OLIGOPEPTIDE-BINDING PROTEIN-RELATED"/>
    <property type="match status" value="1"/>
</dbReference>
<dbReference type="InterPro" id="IPR000914">
    <property type="entry name" value="SBP_5_dom"/>
</dbReference>
<evidence type="ECO:0000256" key="3">
    <source>
        <dbReference type="ARBA" id="ARBA00022448"/>
    </source>
</evidence>
<reference evidence="7 8" key="1">
    <citation type="submission" date="2021-07" db="EMBL/GenBank/DDBJ databases">
        <title>Characterization of Violacein-producing bacteria and related species.</title>
        <authorList>
            <person name="Wilson H.S."/>
            <person name="De Leon M.E."/>
        </authorList>
    </citation>
    <scope>NUCLEOTIDE SEQUENCE [LARGE SCALE GENOMIC DNA]</scope>
    <source>
        <strain evidence="7 8">HSC-2F05</strain>
    </source>
</reference>
<accession>A0ABS7Y6C7</accession>
<evidence type="ECO:0000313" key="7">
    <source>
        <dbReference type="EMBL" id="MCA1855227.1"/>
    </source>
</evidence>
<dbReference type="EMBL" id="JAHYBX010000001">
    <property type="protein sequence ID" value="MCA1855227.1"/>
    <property type="molecule type" value="Genomic_DNA"/>
</dbReference>
<organism evidence="7 8">
    <name type="scientific">Massilia hydrophila</name>
    <dbReference type="NCBI Taxonomy" id="3044279"/>
    <lineage>
        <taxon>Bacteria</taxon>
        <taxon>Pseudomonadati</taxon>
        <taxon>Pseudomonadota</taxon>
        <taxon>Betaproteobacteria</taxon>
        <taxon>Burkholderiales</taxon>
        <taxon>Oxalobacteraceae</taxon>
        <taxon>Telluria group</taxon>
        <taxon>Massilia</taxon>
    </lineage>
</organism>
<dbReference type="Gene3D" id="3.90.76.10">
    <property type="entry name" value="Dipeptide-binding Protein, Domain 1"/>
    <property type="match status" value="1"/>
</dbReference>
<feature type="signal peptide" evidence="5">
    <location>
        <begin position="1"/>
        <end position="33"/>
    </location>
</feature>
<feature type="chain" id="PRO_5047173859" evidence="5">
    <location>
        <begin position="34"/>
        <end position="524"/>
    </location>
</feature>
<evidence type="ECO:0000259" key="6">
    <source>
        <dbReference type="Pfam" id="PF00496"/>
    </source>
</evidence>
<name>A0ABS7Y6C7_9BURK</name>
<dbReference type="PIRSF" id="PIRSF002741">
    <property type="entry name" value="MppA"/>
    <property type="match status" value="1"/>
</dbReference>
<protein>
    <submittedName>
        <fullName evidence="7">ABC transporter substrate-binding protein</fullName>
    </submittedName>
</protein>
<dbReference type="CDD" id="cd00995">
    <property type="entry name" value="PBP2_NikA_DppA_OppA_like"/>
    <property type="match status" value="1"/>
</dbReference>
<dbReference type="Gene3D" id="3.40.190.10">
    <property type="entry name" value="Periplasmic binding protein-like II"/>
    <property type="match status" value="1"/>
</dbReference>
<comment type="subcellular location">
    <subcellularLocation>
        <location evidence="1">Cell envelope</location>
    </subcellularLocation>
</comment>
<dbReference type="PANTHER" id="PTHR30290">
    <property type="entry name" value="PERIPLASMIC BINDING COMPONENT OF ABC TRANSPORTER"/>
    <property type="match status" value="1"/>
</dbReference>
<dbReference type="Pfam" id="PF00496">
    <property type="entry name" value="SBP_bac_5"/>
    <property type="match status" value="1"/>
</dbReference>